<evidence type="ECO:0000256" key="1">
    <source>
        <dbReference type="ARBA" id="ARBA00004128"/>
    </source>
</evidence>
<evidence type="ECO:0000313" key="10">
    <source>
        <dbReference type="Proteomes" id="UP000000689"/>
    </source>
</evidence>
<dbReference type="InterPro" id="IPR013057">
    <property type="entry name" value="AA_transpt_TM"/>
</dbReference>
<keyword evidence="6 7" id="KW-0472">Membrane</keyword>
<dbReference type="GO" id="GO:0005886">
    <property type="term" value="C:plasma membrane"/>
    <property type="evidence" value="ECO:0007669"/>
    <property type="project" value="EnsemblFungi"/>
</dbReference>
<evidence type="ECO:0000259" key="8">
    <source>
        <dbReference type="Pfam" id="PF01490"/>
    </source>
</evidence>
<dbReference type="Proteomes" id="UP000000689">
    <property type="component" value="Chromosome 2"/>
</dbReference>
<comment type="similarity">
    <text evidence="2">Belongs to the amino acid/polyamine transporter 2 family.</text>
</comment>
<proteinExistence type="inferred from homology"/>
<dbReference type="GO" id="GO:0043937">
    <property type="term" value="P:regulation of sporulation"/>
    <property type="evidence" value="ECO:0007669"/>
    <property type="project" value="EnsemblFungi"/>
</dbReference>
<feature type="transmembrane region" description="Helical" evidence="7">
    <location>
        <begin position="36"/>
        <end position="57"/>
    </location>
</feature>
<comment type="subcellular location">
    <subcellularLocation>
        <location evidence="1">Vacuole membrane</location>
        <topology evidence="1">Multi-pass membrane protein</topology>
    </subcellularLocation>
</comment>
<protein>
    <recommendedName>
        <fullName evidence="8">Amino acid transporter transmembrane domain-containing protein</fullName>
    </recommendedName>
</protein>
<dbReference type="PANTHER" id="PTHR22950">
    <property type="entry name" value="AMINO ACID TRANSPORTER"/>
    <property type="match status" value="1"/>
</dbReference>
<dbReference type="GeneID" id="11497952"/>
<keyword evidence="3" id="KW-0926">Vacuole</keyword>
<evidence type="ECO:0000256" key="6">
    <source>
        <dbReference type="ARBA" id="ARBA00023136"/>
    </source>
</evidence>
<evidence type="ECO:0000256" key="5">
    <source>
        <dbReference type="ARBA" id="ARBA00022989"/>
    </source>
</evidence>
<feature type="transmembrane region" description="Helical" evidence="7">
    <location>
        <begin position="469"/>
        <end position="489"/>
    </location>
</feature>
<feature type="transmembrane region" description="Helical" evidence="7">
    <location>
        <begin position="85"/>
        <end position="105"/>
    </location>
</feature>
<dbReference type="PANTHER" id="PTHR22950:SF224">
    <property type="entry name" value="VACUOLAR AMINO ACID TRANSPORTER 7"/>
    <property type="match status" value="1"/>
</dbReference>
<feature type="transmembrane region" description="Helical" evidence="7">
    <location>
        <begin position="399"/>
        <end position="417"/>
    </location>
</feature>
<dbReference type="EMBL" id="HE580268">
    <property type="protein sequence ID" value="CCD23385.1"/>
    <property type="molecule type" value="Genomic_DNA"/>
</dbReference>
<keyword evidence="4 7" id="KW-0812">Transmembrane</keyword>
<dbReference type="Pfam" id="PF01490">
    <property type="entry name" value="Aa_trans"/>
    <property type="match status" value="1"/>
</dbReference>
<dbReference type="RefSeq" id="XP_003668628.1">
    <property type="nucleotide sequence ID" value="XM_003668580.1"/>
</dbReference>
<evidence type="ECO:0000256" key="3">
    <source>
        <dbReference type="ARBA" id="ARBA00022554"/>
    </source>
</evidence>
<sequence length="496" mass="54431">MPATATVSSSIINLVKTIVGAGLLAIPYAFRSDGILVGTLLTLLAAINSGFGLFILAKCSKTLINPRNSSFFSICMLTYPSLSPLFDLAMIIQCFGVGLSYLVLIGDIFPGLFGGHRDYWIISSAFIIVPLSCLKKLDSLKYSSIVGLFALAYLSMFIFVMFLHNTVFKLPNEGDSTRGEVYWFHVYDFRGLLSTFSIIIFAYTGAMNLFSMIRELEDISMQNIKNVINGSIIISTGLFLLVGISGYLTFGSNVEGNIILNYNPNSNWIYIGKFCLGTMLILSFPLLFHPLRIAVNNLVVWMKMTVDGDLGNNGKNCNVNPSLLNNNNNNNNNGVTMPITLNVSDDIADEVEDESILQNITTTTPTPRGSIEQLPDNVSVKTVLEEQEEEEAAFPDTRFYGITAFLLIVMYIIALNVKSFALVLALIGATGSTSISFILPGLFGYKLIGTDSLAIGQMVPLRDRLYKRLSLLLVFFGLAVMILSLYVTLSEVSETM</sequence>
<accession>G0W6H4</accession>
<keyword evidence="10" id="KW-1185">Reference proteome</keyword>
<dbReference type="GO" id="GO:0005313">
    <property type="term" value="F:L-glutamate transmembrane transporter activity"/>
    <property type="evidence" value="ECO:0007669"/>
    <property type="project" value="TreeGrafter"/>
</dbReference>
<dbReference type="OrthoDB" id="438545at2759"/>
<dbReference type="GO" id="GO:0061459">
    <property type="term" value="F:L-arginine transmembrane transporter activity"/>
    <property type="evidence" value="ECO:0007669"/>
    <property type="project" value="TreeGrafter"/>
</dbReference>
<dbReference type="GO" id="GO:0005302">
    <property type="term" value="F:L-tyrosine transmembrane transporter activity"/>
    <property type="evidence" value="ECO:0007669"/>
    <property type="project" value="TreeGrafter"/>
</dbReference>
<evidence type="ECO:0000256" key="7">
    <source>
        <dbReference type="SAM" id="Phobius"/>
    </source>
</evidence>
<feature type="transmembrane region" description="Helical" evidence="7">
    <location>
        <begin position="12"/>
        <end position="30"/>
    </location>
</feature>
<dbReference type="GO" id="GO:0015189">
    <property type="term" value="F:L-lysine transmembrane transporter activity"/>
    <property type="evidence" value="ECO:0007669"/>
    <property type="project" value="TreeGrafter"/>
</dbReference>
<feature type="transmembrane region" description="Helical" evidence="7">
    <location>
        <begin position="268"/>
        <end position="288"/>
    </location>
</feature>
<dbReference type="OMA" id="FAFTGHQ"/>
<keyword evidence="5 7" id="KW-1133">Transmembrane helix</keyword>
<gene>
    <name evidence="9" type="primary">NDAI0B03510</name>
    <name evidence="9" type="ordered locus">NDAI_0B03510</name>
</gene>
<feature type="transmembrane region" description="Helical" evidence="7">
    <location>
        <begin position="227"/>
        <end position="248"/>
    </location>
</feature>
<feature type="domain" description="Amino acid transporter transmembrane" evidence="8">
    <location>
        <begin position="4"/>
        <end position="483"/>
    </location>
</feature>
<name>G0W6H4_NAUDC</name>
<dbReference type="GO" id="GO:0015194">
    <property type="term" value="F:L-serine transmembrane transporter activity"/>
    <property type="evidence" value="ECO:0007669"/>
    <property type="project" value="TreeGrafter"/>
</dbReference>
<evidence type="ECO:0000313" key="9">
    <source>
        <dbReference type="EMBL" id="CCD23385.1"/>
    </source>
</evidence>
<dbReference type="KEGG" id="ndi:NDAI_0B03510"/>
<dbReference type="AlphaFoldDB" id="G0W6H4"/>
<feature type="transmembrane region" description="Helical" evidence="7">
    <location>
        <begin position="146"/>
        <end position="164"/>
    </location>
</feature>
<dbReference type="GO" id="GO:0000329">
    <property type="term" value="C:fungal-type vacuole membrane"/>
    <property type="evidence" value="ECO:0007669"/>
    <property type="project" value="TreeGrafter"/>
</dbReference>
<feature type="transmembrane region" description="Helical" evidence="7">
    <location>
        <begin position="423"/>
        <end position="448"/>
    </location>
</feature>
<reference evidence="9 10" key="1">
    <citation type="journal article" date="2011" name="Proc. Natl. Acad. Sci. U.S.A.">
        <title>Evolutionary erosion of yeast sex chromosomes by mating-type switching accidents.</title>
        <authorList>
            <person name="Gordon J.L."/>
            <person name="Armisen D."/>
            <person name="Proux-Wera E."/>
            <person name="Oheigeartaigh S.S."/>
            <person name="Byrne K.P."/>
            <person name="Wolfe K.H."/>
        </authorList>
    </citation>
    <scope>NUCLEOTIDE SEQUENCE [LARGE SCALE GENOMIC DNA]</scope>
    <source>
        <strain evidence="10">ATCC 10597 / BCRC 20456 / CBS 421 / NBRC 0211 / NRRL Y-12639</strain>
    </source>
</reference>
<evidence type="ECO:0000256" key="4">
    <source>
        <dbReference type="ARBA" id="ARBA00022692"/>
    </source>
</evidence>
<dbReference type="eggNOG" id="KOG1305">
    <property type="taxonomic scope" value="Eukaryota"/>
</dbReference>
<evidence type="ECO:0000256" key="2">
    <source>
        <dbReference type="ARBA" id="ARBA00008066"/>
    </source>
</evidence>
<dbReference type="HOGENOM" id="CLU_009020_1_1_1"/>
<dbReference type="GO" id="GO:0005290">
    <property type="term" value="F:L-histidine transmembrane transporter activity"/>
    <property type="evidence" value="ECO:0007669"/>
    <property type="project" value="TreeGrafter"/>
</dbReference>
<dbReference type="STRING" id="1071378.G0W6H4"/>
<organism evidence="9 10">
    <name type="scientific">Naumovozyma dairenensis (strain ATCC 10597 / BCRC 20456 / CBS 421 / NBRC 0211 / NRRL Y-12639)</name>
    <name type="common">Saccharomyces dairenensis</name>
    <dbReference type="NCBI Taxonomy" id="1071378"/>
    <lineage>
        <taxon>Eukaryota</taxon>
        <taxon>Fungi</taxon>
        <taxon>Dikarya</taxon>
        <taxon>Ascomycota</taxon>
        <taxon>Saccharomycotina</taxon>
        <taxon>Saccharomycetes</taxon>
        <taxon>Saccharomycetales</taxon>
        <taxon>Saccharomycetaceae</taxon>
        <taxon>Naumovozyma</taxon>
    </lineage>
</organism>
<feature type="transmembrane region" description="Helical" evidence="7">
    <location>
        <begin position="184"/>
        <end position="206"/>
    </location>
</feature>